<evidence type="ECO:0000313" key="2">
    <source>
        <dbReference type="Proteomes" id="UP000718564"/>
    </source>
</evidence>
<evidence type="ECO:0000313" key="1">
    <source>
        <dbReference type="EMBL" id="NMG20711.1"/>
    </source>
</evidence>
<reference evidence="1 2" key="1">
    <citation type="submission" date="2018-06" db="EMBL/GenBank/DDBJ databases">
        <title>Comparative genomics of Brasilonema spp. strains.</title>
        <authorList>
            <person name="Alvarenga D.O."/>
            <person name="Fiore M.F."/>
            <person name="Varani A.M."/>
        </authorList>
    </citation>
    <scope>NUCLEOTIDE SEQUENCE [LARGE SCALE GENOMIC DNA]</scope>
    <source>
        <strain evidence="1 2">SPC951</strain>
    </source>
</reference>
<accession>A0ABX1P9W8</accession>
<comment type="caution">
    <text evidence="1">The sequence shown here is derived from an EMBL/GenBank/DDBJ whole genome shotgun (WGS) entry which is preliminary data.</text>
</comment>
<protein>
    <submittedName>
        <fullName evidence="1">Uncharacterized protein</fullName>
    </submittedName>
</protein>
<proteinExistence type="predicted"/>
<dbReference type="EMBL" id="QMEB01000110">
    <property type="protein sequence ID" value="NMG20711.1"/>
    <property type="molecule type" value="Genomic_DNA"/>
</dbReference>
<dbReference type="RefSeq" id="WP_169155974.1">
    <property type="nucleotide sequence ID" value="NZ_CAWPJE010000100.1"/>
</dbReference>
<dbReference type="Proteomes" id="UP000718564">
    <property type="component" value="Unassembled WGS sequence"/>
</dbReference>
<gene>
    <name evidence="1" type="ORF">DP116_15075</name>
</gene>
<sequence length="69" mass="7548">MINIANWFFEPTDNSSPVASADPGDEYSGSVISTGVNTVSQLAEKHGLETPHFVLDETGNRYNYTAKKK</sequence>
<organism evidence="1 2">
    <name type="scientific">Brasilonema bromeliae SPC951</name>
    <dbReference type="NCBI Taxonomy" id="385972"/>
    <lineage>
        <taxon>Bacteria</taxon>
        <taxon>Bacillati</taxon>
        <taxon>Cyanobacteriota</taxon>
        <taxon>Cyanophyceae</taxon>
        <taxon>Nostocales</taxon>
        <taxon>Scytonemataceae</taxon>
        <taxon>Brasilonema</taxon>
        <taxon>Bromeliae group (in: Brasilonema)</taxon>
    </lineage>
</organism>
<keyword evidence="2" id="KW-1185">Reference proteome</keyword>
<name>A0ABX1P9W8_9CYAN</name>